<feature type="coiled-coil region" evidence="6">
    <location>
        <begin position="108"/>
        <end position="143"/>
    </location>
</feature>
<gene>
    <name evidence="8" type="primary">ANGPTL7</name>
    <name evidence="8" type="ORF">AWC38_SpisGene19083</name>
</gene>
<evidence type="ECO:0000313" key="9">
    <source>
        <dbReference type="Proteomes" id="UP000225706"/>
    </source>
</evidence>
<dbReference type="SUPFAM" id="SSF57716">
    <property type="entry name" value="Glucocorticoid receptor-like (DNA-binding domain)"/>
    <property type="match status" value="1"/>
</dbReference>
<dbReference type="SUPFAM" id="SSF56496">
    <property type="entry name" value="Fibrinogen C-terminal domain-like"/>
    <property type="match status" value="1"/>
</dbReference>
<evidence type="ECO:0000256" key="5">
    <source>
        <dbReference type="ARBA" id="ARBA00023125"/>
    </source>
</evidence>
<dbReference type="AlphaFoldDB" id="A0A2B4RE27"/>
<proteinExistence type="predicted"/>
<organism evidence="8 9">
    <name type="scientific">Stylophora pistillata</name>
    <name type="common">Smooth cauliflower coral</name>
    <dbReference type="NCBI Taxonomy" id="50429"/>
    <lineage>
        <taxon>Eukaryota</taxon>
        <taxon>Metazoa</taxon>
        <taxon>Cnidaria</taxon>
        <taxon>Anthozoa</taxon>
        <taxon>Hexacorallia</taxon>
        <taxon>Scleractinia</taxon>
        <taxon>Astrocoeniina</taxon>
        <taxon>Pocilloporidae</taxon>
        <taxon>Stylophora</taxon>
    </lineage>
</organism>
<reference evidence="9" key="1">
    <citation type="journal article" date="2017" name="bioRxiv">
        <title>Comparative analysis of the genomes of Stylophora pistillata and Acropora digitifera provides evidence for extensive differences between species of corals.</title>
        <authorList>
            <person name="Voolstra C.R."/>
            <person name="Li Y."/>
            <person name="Liew Y.J."/>
            <person name="Baumgarten S."/>
            <person name="Zoccola D."/>
            <person name="Flot J.-F."/>
            <person name="Tambutte S."/>
            <person name="Allemand D."/>
            <person name="Aranda M."/>
        </authorList>
    </citation>
    <scope>NUCLEOTIDE SEQUENCE [LARGE SCALE GENOMIC DNA]</scope>
</reference>
<comment type="caution">
    <text evidence="8">The sequence shown here is derived from an EMBL/GenBank/DDBJ whole genome shotgun (WGS) entry which is preliminary data.</text>
</comment>
<feature type="domain" description="THAP-type" evidence="7">
    <location>
        <begin position="2"/>
        <end position="97"/>
    </location>
</feature>
<dbReference type="InterPro" id="IPR006612">
    <property type="entry name" value="THAP_Znf"/>
</dbReference>
<dbReference type="InterPro" id="IPR027805">
    <property type="entry name" value="Transposase_HTH_dom"/>
</dbReference>
<dbReference type="InterPro" id="IPR014716">
    <property type="entry name" value="Fibrinogen_a/b/g_C_1"/>
</dbReference>
<evidence type="ECO:0000256" key="1">
    <source>
        <dbReference type="ARBA" id="ARBA00001968"/>
    </source>
</evidence>
<dbReference type="Pfam" id="PF13359">
    <property type="entry name" value="DDE_Tnp_4"/>
    <property type="match status" value="1"/>
</dbReference>
<evidence type="ECO:0000313" key="8">
    <source>
        <dbReference type="EMBL" id="PFX16624.1"/>
    </source>
</evidence>
<dbReference type="Proteomes" id="UP000225706">
    <property type="component" value="Unassembled WGS sequence"/>
</dbReference>
<keyword evidence="5" id="KW-0238">DNA-binding</keyword>
<dbReference type="PANTHER" id="PTHR23080">
    <property type="entry name" value="THAP DOMAIN PROTEIN"/>
    <property type="match status" value="1"/>
</dbReference>
<keyword evidence="2" id="KW-0479">Metal-binding</keyword>
<dbReference type="InterPro" id="IPR002181">
    <property type="entry name" value="Fibrinogen_a/b/g_C_dom"/>
</dbReference>
<sequence>MVHCIVVGCGSKNGKHKGKFHCIPKIISNQGEEHEELTRERRTRWISAVSRGDTKEKRVLESERVCSLHFVSGKAAAVWDKYNVDWVPTVNLGKPKDLQRSKEKDLQREAVECRAERAKDRRKRSLERQEMEAAKKRKELDKSGSIVQKIDFCIDDSSTGKLLCSEPSCSKDFYDGECETVGETTLHMVENSTSTEDFEIVCEGSSNTDTQINEFNYMFTSSVYRAPDEGFFDSSDKIRFYTGLPSYEVLMVVFEHVAPHVARKHGSTILSSFQEFVMVLMKLRLDMPFQDLAYRFVVSLSSVSRIFTSWIVAMDSRLSCFIYWPNRDQLWKTMPTCFQYTFGQKVTVIIDCFEVFIEKPSNLLARAQTFSSYKHHNTIKVLIGITPQGTISFVSQAWGGRTSDKFIAENCGILDKLVPGDTVIADRGFTISESVGLKSGKLVIPAFTKGKAQLDPVDVERSRGIASVRIHVERVIGLLRRKYTILEEPVDTFVISISLSSSSLSSDKFEATGDSVENPIQIPINRYANCVPCVVLKESLGCLWLQESLSFVVNGEPLQQQHAFQKPDKTADNDSHTYHNGTKFGTANTRDNAALVSAGGWWYNETKCSGRSNLNGAYRRPGNSKLHWGRLDSSDAVYGSTPSTSEMKIRPVNFSESYLTN</sequence>
<protein>
    <submittedName>
        <fullName evidence="8">Angiopoietin-related protein 7</fullName>
    </submittedName>
</protein>
<keyword evidence="6" id="KW-0175">Coiled coil</keyword>
<dbReference type="OrthoDB" id="5976183at2759"/>
<name>A0A2B4RE27_STYPI</name>
<dbReference type="SMART" id="SM00980">
    <property type="entry name" value="THAP"/>
    <property type="match status" value="1"/>
</dbReference>
<dbReference type="InterPro" id="IPR027806">
    <property type="entry name" value="HARBI1_dom"/>
</dbReference>
<dbReference type="GO" id="GO:0003677">
    <property type="term" value="F:DNA binding"/>
    <property type="evidence" value="ECO:0007669"/>
    <property type="project" value="UniProtKB-KW"/>
</dbReference>
<keyword evidence="4" id="KW-0862">Zinc</keyword>
<dbReference type="InterPro" id="IPR036056">
    <property type="entry name" value="Fibrinogen-like_C"/>
</dbReference>
<dbReference type="Gene3D" id="3.90.215.10">
    <property type="entry name" value="Gamma Fibrinogen, chain A, domain 1"/>
    <property type="match status" value="1"/>
</dbReference>
<dbReference type="Pfam" id="PF13613">
    <property type="entry name" value="HTH_Tnp_4"/>
    <property type="match status" value="1"/>
</dbReference>
<evidence type="ECO:0000256" key="6">
    <source>
        <dbReference type="SAM" id="Coils"/>
    </source>
</evidence>
<keyword evidence="3" id="KW-0863">Zinc-finger</keyword>
<dbReference type="Pfam" id="PF05485">
    <property type="entry name" value="THAP"/>
    <property type="match status" value="1"/>
</dbReference>
<evidence type="ECO:0000259" key="7">
    <source>
        <dbReference type="SMART" id="SM00980"/>
    </source>
</evidence>
<dbReference type="Pfam" id="PF00147">
    <property type="entry name" value="Fibrinogen_C"/>
    <property type="match status" value="1"/>
</dbReference>
<accession>A0A2B4RE27</accession>
<evidence type="ECO:0000256" key="4">
    <source>
        <dbReference type="ARBA" id="ARBA00022833"/>
    </source>
</evidence>
<keyword evidence="9" id="KW-1185">Reference proteome</keyword>
<dbReference type="PANTHER" id="PTHR23080:SF63">
    <property type="entry name" value="TICK TRANSPOSON"/>
    <property type="match status" value="1"/>
</dbReference>
<dbReference type="EMBL" id="LSMT01000531">
    <property type="protein sequence ID" value="PFX16624.1"/>
    <property type="molecule type" value="Genomic_DNA"/>
</dbReference>
<evidence type="ECO:0000256" key="3">
    <source>
        <dbReference type="ARBA" id="ARBA00022771"/>
    </source>
</evidence>
<dbReference type="GO" id="GO:0008270">
    <property type="term" value="F:zinc ion binding"/>
    <property type="evidence" value="ECO:0007669"/>
    <property type="project" value="UniProtKB-KW"/>
</dbReference>
<evidence type="ECO:0000256" key="2">
    <source>
        <dbReference type="ARBA" id="ARBA00022723"/>
    </source>
</evidence>
<comment type="cofactor">
    <cofactor evidence="1">
        <name>a divalent metal cation</name>
        <dbReference type="ChEBI" id="CHEBI:60240"/>
    </cofactor>
</comment>